<dbReference type="InterPro" id="IPR015943">
    <property type="entry name" value="WD40/YVTN_repeat-like_dom_sf"/>
</dbReference>
<dbReference type="InterPro" id="IPR050459">
    <property type="entry name" value="WD_repeat_RBAP46/RBAP48/MSI1"/>
</dbReference>
<evidence type="ECO:0000256" key="6">
    <source>
        <dbReference type="ARBA" id="ARBA00023242"/>
    </source>
</evidence>
<dbReference type="InterPro" id="IPR020472">
    <property type="entry name" value="WD40_PAC1"/>
</dbReference>
<dbReference type="SUPFAM" id="SSF50978">
    <property type="entry name" value="WD40 repeat-like"/>
    <property type="match status" value="1"/>
</dbReference>
<dbReference type="GO" id="GO:0006325">
    <property type="term" value="P:chromatin organization"/>
    <property type="evidence" value="ECO:0007669"/>
    <property type="project" value="UniProtKB-KW"/>
</dbReference>
<accession>A0A2T9ZGQ2</accession>
<gene>
    <name evidence="9" type="ORF">BB560_001757</name>
</gene>
<feature type="domain" description="Histone-binding protein RBBP4-like N-terminal" evidence="8">
    <location>
        <begin position="32"/>
        <end position="101"/>
    </location>
</feature>
<evidence type="ECO:0000256" key="1">
    <source>
        <dbReference type="ARBA" id="ARBA00004123"/>
    </source>
</evidence>
<evidence type="ECO:0000313" key="10">
    <source>
        <dbReference type="Proteomes" id="UP000245609"/>
    </source>
</evidence>
<keyword evidence="10" id="KW-1185">Reference proteome</keyword>
<dbReference type="PROSITE" id="PS00678">
    <property type="entry name" value="WD_REPEATS_1"/>
    <property type="match status" value="3"/>
</dbReference>
<keyword evidence="4" id="KW-0677">Repeat</keyword>
<dbReference type="Gene3D" id="2.130.10.10">
    <property type="entry name" value="YVTN repeat-like/Quinoprotein amine dehydrogenase"/>
    <property type="match status" value="1"/>
</dbReference>
<dbReference type="Pfam" id="PF12265">
    <property type="entry name" value="CAF1C_H4-bd"/>
    <property type="match status" value="1"/>
</dbReference>
<name>A0A2T9ZGQ2_9FUNG</name>
<organism evidence="9 10">
    <name type="scientific">Smittium megazygosporum</name>
    <dbReference type="NCBI Taxonomy" id="133381"/>
    <lineage>
        <taxon>Eukaryota</taxon>
        <taxon>Fungi</taxon>
        <taxon>Fungi incertae sedis</taxon>
        <taxon>Zoopagomycota</taxon>
        <taxon>Kickxellomycotina</taxon>
        <taxon>Harpellomycetes</taxon>
        <taxon>Harpellales</taxon>
        <taxon>Legeriomycetaceae</taxon>
        <taxon>Smittium</taxon>
    </lineage>
</organism>
<keyword evidence="5" id="KW-0156">Chromatin regulator</keyword>
<dbReference type="InterPro" id="IPR036322">
    <property type="entry name" value="WD40_repeat_dom_sf"/>
</dbReference>
<dbReference type="PRINTS" id="PR00320">
    <property type="entry name" value="GPROTEINBRPT"/>
</dbReference>
<comment type="caution">
    <text evidence="9">The sequence shown here is derived from an EMBL/GenBank/DDBJ whole genome shotgun (WGS) entry which is preliminary data.</text>
</comment>
<dbReference type="PROSITE" id="PS50294">
    <property type="entry name" value="WD_REPEATS_REGION"/>
    <property type="match status" value="2"/>
</dbReference>
<dbReference type="OrthoDB" id="427795at2759"/>
<dbReference type="Proteomes" id="UP000245609">
    <property type="component" value="Unassembled WGS sequence"/>
</dbReference>
<dbReference type="GO" id="GO:0005634">
    <property type="term" value="C:nucleus"/>
    <property type="evidence" value="ECO:0007669"/>
    <property type="project" value="UniProtKB-SubCell"/>
</dbReference>
<feature type="repeat" description="WD" evidence="7">
    <location>
        <begin position="285"/>
        <end position="320"/>
    </location>
</feature>
<dbReference type="SMART" id="SM00320">
    <property type="entry name" value="WD40"/>
    <property type="match status" value="6"/>
</dbReference>
<evidence type="ECO:0000256" key="2">
    <source>
        <dbReference type="ARBA" id="ARBA00009341"/>
    </source>
</evidence>
<dbReference type="PANTHER" id="PTHR22850">
    <property type="entry name" value="WD40 REPEAT FAMILY"/>
    <property type="match status" value="1"/>
</dbReference>
<evidence type="ECO:0000256" key="4">
    <source>
        <dbReference type="ARBA" id="ARBA00022737"/>
    </source>
</evidence>
<dbReference type="PROSITE" id="PS50082">
    <property type="entry name" value="WD_REPEATS_2"/>
    <property type="match status" value="3"/>
</dbReference>
<keyword evidence="6" id="KW-0539">Nucleus</keyword>
<protein>
    <recommendedName>
        <fullName evidence="8">Histone-binding protein RBBP4-like N-terminal domain-containing protein</fullName>
    </recommendedName>
</protein>
<dbReference type="InterPro" id="IPR022052">
    <property type="entry name" value="Histone-bd_RBBP4-like_N"/>
</dbReference>
<feature type="repeat" description="WD" evidence="7">
    <location>
        <begin position="329"/>
        <end position="365"/>
    </location>
</feature>
<comment type="similarity">
    <text evidence="2">Belongs to the WD repeat RBAP46/RBAP48/MSI1 family.</text>
</comment>
<evidence type="ECO:0000313" key="9">
    <source>
        <dbReference type="EMBL" id="PVV03754.1"/>
    </source>
</evidence>
<dbReference type="InterPro" id="IPR019775">
    <property type="entry name" value="WD40_repeat_CS"/>
</dbReference>
<proteinExistence type="inferred from homology"/>
<reference evidence="9 10" key="1">
    <citation type="journal article" date="2018" name="MBio">
        <title>Comparative Genomics Reveals the Core Gene Toolbox for the Fungus-Insect Symbiosis.</title>
        <authorList>
            <person name="Wang Y."/>
            <person name="Stata M."/>
            <person name="Wang W."/>
            <person name="Stajich J.E."/>
            <person name="White M.M."/>
            <person name="Moncalvo J.M."/>
        </authorList>
    </citation>
    <scope>NUCLEOTIDE SEQUENCE [LARGE SCALE GENOMIC DNA]</scope>
    <source>
        <strain evidence="9 10">SC-DP-2</strain>
    </source>
</reference>
<dbReference type="FunFam" id="2.130.10.10:FF:000512">
    <property type="entry name" value="WD-40 repeat-containing protein MSI1"/>
    <property type="match status" value="1"/>
</dbReference>
<feature type="repeat" description="WD" evidence="7">
    <location>
        <begin position="189"/>
        <end position="223"/>
    </location>
</feature>
<sequence length="440" mass="50045">MESTKEIPLETGNPIEQDEEEKLILKQKLVNEEYKIWKKNSPFLYDLLITHALEWPSLTVQWFPDIESPENKDYRVQRLLLGSYTSNNEPNYLQIASVHIPREDLDLNELPAGNELGELGGYGGVECKLHIVQKINHDGEINRARYMPQNPDIIATKTVVENGAVFIFDRTKHPSIPSTDRVCRPELKLLGHTKEGYGLSWNKFTEGQILSASEDGTVCMWDIMANSNGNKSIDPTCKFSYHNAVVEDVDWHSKHPYLFASVGDDRMLYISDIREDNRHAPVKSVLAHSAEINCVSFNPSSETLLATGSSDRTVALWDLRMIDKKLHSLESHKEEILKIDWMPGKLETILASASSDRRVHIWDISRIGDEQSAEDAEDGPPELLFVHGGHTNRVSDFSWNMNEPWTICSVAEDNIVQIWQMAHNIYAREESLPVDTPMVE</sequence>
<comment type="subcellular location">
    <subcellularLocation>
        <location evidence="1">Nucleus</location>
    </subcellularLocation>
</comment>
<dbReference type="AlphaFoldDB" id="A0A2T9ZGQ2"/>
<evidence type="ECO:0000259" key="8">
    <source>
        <dbReference type="Pfam" id="PF12265"/>
    </source>
</evidence>
<dbReference type="Pfam" id="PF00400">
    <property type="entry name" value="WD40"/>
    <property type="match status" value="5"/>
</dbReference>
<evidence type="ECO:0000256" key="7">
    <source>
        <dbReference type="PROSITE-ProRule" id="PRU00221"/>
    </source>
</evidence>
<dbReference type="InterPro" id="IPR001680">
    <property type="entry name" value="WD40_rpt"/>
</dbReference>
<evidence type="ECO:0000256" key="3">
    <source>
        <dbReference type="ARBA" id="ARBA00022574"/>
    </source>
</evidence>
<keyword evidence="3 7" id="KW-0853">WD repeat</keyword>
<dbReference type="EMBL" id="MBFS01000197">
    <property type="protein sequence ID" value="PVV03754.1"/>
    <property type="molecule type" value="Genomic_DNA"/>
</dbReference>
<evidence type="ECO:0000256" key="5">
    <source>
        <dbReference type="ARBA" id="ARBA00022853"/>
    </source>
</evidence>
<dbReference type="STRING" id="133381.A0A2T9ZGQ2"/>